<name>A0A4Z2J259_9TELE</name>
<dbReference type="Proteomes" id="UP000314294">
    <property type="component" value="Unassembled WGS sequence"/>
</dbReference>
<evidence type="ECO:0000313" key="1">
    <source>
        <dbReference type="EMBL" id="TNN84299.1"/>
    </source>
</evidence>
<comment type="caution">
    <text evidence="1">The sequence shown here is derived from an EMBL/GenBank/DDBJ whole genome shotgun (WGS) entry which is preliminary data.</text>
</comment>
<dbReference type="EMBL" id="SRLO01000028">
    <property type="protein sequence ID" value="TNN84299.1"/>
    <property type="molecule type" value="Genomic_DNA"/>
</dbReference>
<proteinExistence type="predicted"/>
<gene>
    <name evidence="1" type="ORF">EYF80_005626</name>
</gene>
<reference evidence="1 2" key="1">
    <citation type="submission" date="2019-03" db="EMBL/GenBank/DDBJ databases">
        <title>First draft genome of Liparis tanakae, snailfish: a comprehensive survey of snailfish specific genes.</title>
        <authorList>
            <person name="Kim W."/>
            <person name="Song I."/>
            <person name="Jeong J.-H."/>
            <person name="Kim D."/>
            <person name="Kim S."/>
            <person name="Ryu S."/>
            <person name="Song J.Y."/>
            <person name="Lee S.K."/>
        </authorList>
    </citation>
    <scope>NUCLEOTIDE SEQUENCE [LARGE SCALE GENOMIC DNA]</scope>
    <source>
        <tissue evidence="1">Muscle</tissue>
    </source>
</reference>
<keyword evidence="2" id="KW-1185">Reference proteome</keyword>
<protein>
    <submittedName>
        <fullName evidence="1">Uncharacterized protein</fullName>
    </submittedName>
</protein>
<evidence type="ECO:0000313" key="2">
    <source>
        <dbReference type="Proteomes" id="UP000314294"/>
    </source>
</evidence>
<sequence>MRVRATGAEQHNKGVLFLEDLQVLPYQLGNVVNQSVLLLLCLRFNNCPRPHATLAFPGEQLKLKKKRCFMTKCLNCMTSVALAERRERTNSLPDSPTASHLCPVTLGYFLAASPIRG</sequence>
<organism evidence="1 2">
    <name type="scientific">Liparis tanakae</name>
    <name type="common">Tanaka's snailfish</name>
    <dbReference type="NCBI Taxonomy" id="230148"/>
    <lineage>
        <taxon>Eukaryota</taxon>
        <taxon>Metazoa</taxon>
        <taxon>Chordata</taxon>
        <taxon>Craniata</taxon>
        <taxon>Vertebrata</taxon>
        <taxon>Euteleostomi</taxon>
        <taxon>Actinopterygii</taxon>
        <taxon>Neopterygii</taxon>
        <taxon>Teleostei</taxon>
        <taxon>Neoteleostei</taxon>
        <taxon>Acanthomorphata</taxon>
        <taxon>Eupercaria</taxon>
        <taxon>Perciformes</taxon>
        <taxon>Cottioidei</taxon>
        <taxon>Cottales</taxon>
        <taxon>Liparidae</taxon>
        <taxon>Liparis</taxon>
    </lineage>
</organism>
<accession>A0A4Z2J259</accession>
<dbReference type="AlphaFoldDB" id="A0A4Z2J259"/>